<dbReference type="EMBL" id="QBMP01000102">
    <property type="protein sequence ID" value="PZO55214.1"/>
    <property type="molecule type" value="Genomic_DNA"/>
</dbReference>
<protein>
    <recommendedName>
        <fullName evidence="4">Porin</fullName>
    </recommendedName>
</protein>
<evidence type="ECO:0008006" key="4">
    <source>
        <dbReference type="Google" id="ProtNLM"/>
    </source>
</evidence>
<comment type="caution">
    <text evidence="2">The sequence shown here is derived from an EMBL/GenBank/DDBJ whole genome shotgun (WGS) entry which is preliminary data.</text>
</comment>
<accession>A0A2W4XDX2</accession>
<reference evidence="3" key="1">
    <citation type="submission" date="2018-04" db="EMBL/GenBank/DDBJ databases">
        <authorList>
            <person name="Cornet L."/>
        </authorList>
    </citation>
    <scope>NUCLEOTIDE SEQUENCE [LARGE SCALE GENOMIC DNA]</scope>
</reference>
<feature type="signal peptide" evidence="1">
    <location>
        <begin position="1"/>
        <end position="28"/>
    </location>
</feature>
<gene>
    <name evidence="2" type="ORF">DCF15_10900</name>
</gene>
<dbReference type="Proteomes" id="UP000249794">
    <property type="component" value="Unassembled WGS sequence"/>
</dbReference>
<evidence type="ECO:0000313" key="3">
    <source>
        <dbReference type="Proteomes" id="UP000249794"/>
    </source>
</evidence>
<name>A0A2W4XDX2_9CYAN</name>
<organism evidence="2 3">
    <name type="scientific">Phormidesmis priestleyi</name>
    <dbReference type="NCBI Taxonomy" id="268141"/>
    <lineage>
        <taxon>Bacteria</taxon>
        <taxon>Bacillati</taxon>
        <taxon>Cyanobacteriota</taxon>
        <taxon>Cyanophyceae</taxon>
        <taxon>Leptolyngbyales</taxon>
        <taxon>Leptolyngbyaceae</taxon>
        <taxon>Phormidesmis</taxon>
    </lineage>
</organism>
<feature type="chain" id="PRO_5016159724" description="Porin" evidence="1">
    <location>
        <begin position="29"/>
        <end position="117"/>
    </location>
</feature>
<dbReference type="AlphaFoldDB" id="A0A2W4XDX2"/>
<evidence type="ECO:0000256" key="1">
    <source>
        <dbReference type="SAM" id="SignalP"/>
    </source>
</evidence>
<proteinExistence type="predicted"/>
<reference evidence="2 3" key="2">
    <citation type="submission" date="2018-06" db="EMBL/GenBank/DDBJ databases">
        <title>Metagenomic assembly of (sub)arctic Cyanobacteria and their associated microbiome from non-axenic cultures.</title>
        <authorList>
            <person name="Baurain D."/>
        </authorList>
    </citation>
    <scope>NUCLEOTIDE SEQUENCE [LARGE SCALE GENOMIC DNA]</scope>
    <source>
        <strain evidence="2">ULC027bin1</strain>
    </source>
</reference>
<sequence length="117" mass="12493">MSQKVNKWAIGLLSAGLLVGGTSSPALAQDSGRANTAEDFRSAEQSNGLFGTNMNIWDLVRQAGTLNGAGVVDDGFRRSQSRQINRQAESLRERQQAILDQRASEEAGTSTTPTVAQ</sequence>
<evidence type="ECO:0000313" key="2">
    <source>
        <dbReference type="EMBL" id="PZO55214.1"/>
    </source>
</evidence>
<keyword evidence="1" id="KW-0732">Signal</keyword>